<keyword evidence="5" id="KW-1185">Reference proteome</keyword>
<evidence type="ECO:0000256" key="1">
    <source>
        <dbReference type="ARBA" id="ARBA00022801"/>
    </source>
</evidence>
<dbReference type="InterPro" id="IPR008964">
    <property type="entry name" value="Invasin/intimin_cell_adhesion"/>
</dbReference>
<name>A0ABY6ZS08_9BACL</name>
<dbReference type="Gene3D" id="2.40.70.10">
    <property type="entry name" value="Acid Proteases"/>
    <property type="match status" value="1"/>
</dbReference>
<gene>
    <name evidence="4" type="ORF">NZD89_26480</name>
</gene>
<dbReference type="SUPFAM" id="SSF50630">
    <property type="entry name" value="Acid proteases"/>
    <property type="match status" value="1"/>
</dbReference>
<dbReference type="Pfam" id="PF13650">
    <property type="entry name" value="Asp_protease_2"/>
    <property type="match status" value="1"/>
</dbReference>
<evidence type="ECO:0000313" key="5">
    <source>
        <dbReference type="Proteomes" id="UP001164761"/>
    </source>
</evidence>
<proteinExistence type="predicted"/>
<dbReference type="RefSeq" id="WP_268008625.1">
    <property type="nucleotide sequence ID" value="NZ_BSUT01000001.1"/>
</dbReference>
<dbReference type="Proteomes" id="UP001164761">
    <property type="component" value="Chromosome"/>
</dbReference>
<accession>A0ABY6ZS08</accession>
<protein>
    <submittedName>
        <fullName evidence="4">Retropepsin-like domain-containing protein</fullName>
    </submittedName>
</protein>
<sequence>MTKFSMMLTSSALAIMVPCVATTAYAATSSATNGQVRAEVNGVSIPAIVVGDETYLEWQALKSFKSPYEYLGDGKFAITGGTVQGVVYKGNTYLPWTQVAAKVKATKLKGGGFNFTAVPVHHDYELYIDKQSADVGSPAPIDVMVGDNDASVPHQAIHLQVTGSAYFSSEQNRNTLSDVTDQDGSWIGAVDDSKAETVQVTASWTDPSGHVQTQTQSITFSPAPAQATVTPPSGDTVVSTVPITTYQNAVLFNAQAGGSDVLLQLDTGAFEPLITKSLADSLNLPNLGDIQVEGVGGEDSAYVSQITLSIGGTQFTDVPCIVDPSYSGVSLFGYGFFKDNGYDLLVSQKDSTLTILK</sequence>
<feature type="chain" id="PRO_5046015451" evidence="2">
    <location>
        <begin position="27"/>
        <end position="357"/>
    </location>
</feature>
<organism evidence="4 5">
    <name type="scientific">Alicyclobacillus fastidiosus</name>
    <dbReference type="NCBI Taxonomy" id="392011"/>
    <lineage>
        <taxon>Bacteria</taxon>
        <taxon>Bacillati</taxon>
        <taxon>Bacillota</taxon>
        <taxon>Bacilli</taxon>
        <taxon>Bacillales</taxon>
        <taxon>Alicyclobacillaceae</taxon>
        <taxon>Alicyclobacillus</taxon>
    </lineage>
</organism>
<dbReference type="SUPFAM" id="SSF49373">
    <property type="entry name" value="Invasin/intimin cell-adhesion fragments"/>
    <property type="match status" value="1"/>
</dbReference>
<evidence type="ECO:0000259" key="3">
    <source>
        <dbReference type="PROSITE" id="PS50175"/>
    </source>
</evidence>
<dbReference type="InterPro" id="IPR021109">
    <property type="entry name" value="Peptidase_aspartic_dom_sf"/>
</dbReference>
<dbReference type="EMBL" id="CP104067">
    <property type="protein sequence ID" value="WAH44750.1"/>
    <property type="molecule type" value="Genomic_DNA"/>
</dbReference>
<evidence type="ECO:0000256" key="2">
    <source>
        <dbReference type="SAM" id="SignalP"/>
    </source>
</evidence>
<feature type="signal peptide" evidence="2">
    <location>
        <begin position="1"/>
        <end position="26"/>
    </location>
</feature>
<dbReference type="PROSITE" id="PS50175">
    <property type="entry name" value="ASP_PROT_RETROV"/>
    <property type="match status" value="1"/>
</dbReference>
<feature type="domain" description="Peptidase A2" evidence="3">
    <location>
        <begin position="261"/>
        <end position="336"/>
    </location>
</feature>
<keyword evidence="2" id="KW-0732">Signal</keyword>
<dbReference type="InterPro" id="IPR001995">
    <property type="entry name" value="Peptidase_A2_cat"/>
</dbReference>
<keyword evidence="1" id="KW-0378">Hydrolase</keyword>
<reference evidence="4" key="1">
    <citation type="submission" date="2022-08" db="EMBL/GenBank/DDBJ databases">
        <title>Alicyclobacillus fastidiosus DSM 17978, complete genome.</title>
        <authorList>
            <person name="Wang Q."/>
            <person name="Cai R."/>
            <person name="Wang Z."/>
        </authorList>
    </citation>
    <scope>NUCLEOTIDE SEQUENCE</scope>
    <source>
        <strain evidence="4">DSM 17978</strain>
    </source>
</reference>
<evidence type="ECO:0000313" key="4">
    <source>
        <dbReference type="EMBL" id="WAH44750.1"/>
    </source>
</evidence>